<dbReference type="InterPro" id="IPR036513">
    <property type="entry name" value="STAS_dom_sf"/>
</dbReference>
<dbReference type="SUPFAM" id="SSF52091">
    <property type="entry name" value="SpoIIaa-like"/>
    <property type="match status" value="1"/>
</dbReference>
<dbReference type="InterPro" id="IPR058548">
    <property type="entry name" value="MlaB-like_STAS"/>
</dbReference>
<dbReference type="AlphaFoldDB" id="A0A5P2AYV4"/>
<evidence type="ECO:0000259" key="2">
    <source>
        <dbReference type="PROSITE" id="PS50801"/>
    </source>
</evidence>
<evidence type="ECO:0000313" key="4">
    <source>
        <dbReference type="Proteomes" id="UP000324106"/>
    </source>
</evidence>
<proteinExistence type="predicted"/>
<evidence type="ECO:0000256" key="1">
    <source>
        <dbReference type="SAM" id="MobiDB-lite"/>
    </source>
</evidence>
<dbReference type="Pfam" id="PF13466">
    <property type="entry name" value="STAS_2"/>
    <property type="match status" value="1"/>
</dbReference>
<reference evidence="3 4" key="1">
    <citation type="submission" date="2018-05" db="EMBL/GenBank/DDBJ databases">
        <title>Streptomyces venezuelae.</title>
        <authorList>
            <person name="Kim W."/>
            <person name="Lee N."/>
            <person name="Cho B.-K."/>
        </authorList>
    </citation>
    <scope>NUCLEOTIDE SEQUENCE [LARGE SCALE GENOMIC DNA]</scope>
    <source>
        <strain evidence="3 4">ATCC 15068</strain>
    </source>
</reference>
<name>A0A5P2AYV4_STRVZ</name>
<feature type="domain" description="STAS" evidence="2">
    <location>
        <begin position="84"/>
        <end position="156"/>
    </location>
</feature>
<dbReference type="Gene3D" id="3.30.750.24">
    <property type="entry name" value="STAS domain"/>
    <property type="match status" value="1"/>
</dbReference>
<dbReference type="Proteomes" id="UP000324106">
    <property type="component" value="Chromosome"/>
</dbReference>
<feature type="region of interest" description="Disordered" evidence="1">
    <location>
        <begin position="41"/>
        <end position="62"/>
    </location>
</feature>
<dbReference type="OrthoDB" id="4319784at2"/>
<accession>A0A5P2AYV4</accession>
<dbReference type="EMBL" id="CP029194">
    <property type="protein sequence ID" value="QES23444.1"/>
    <property type="molecule type" value="Genomic_DNA"/>
</dbReference>
<protein>
    <recommendedName>
        <fullName evidence="2">STAS domain-containing protein</fullName>
    </recommendedName>
</protein>
<dbReference type="InterPro" id="IPR002645">
    <property type="entry name" value="STAS_dom"/>
</dbReference>
<gene>
    <name evidence="3" type="ORF">DEJ46_33540</name>
</gene>
<dbReference type="PROSITE" id="PS50801">
    <property type="entry name" value="STAS"/>
    <property type="match status" value="1"/>
</dbReference>
<dbReference type="CDD" id="cd07043">
    <property type="entry name" value="STAS_anti-anti-sigma_factors"/>
    <property type="match status" value="1"/>
</dbReference>
<evidence type="ECO:0000313" key="3">
    <source>
        <dbReference type="EMBL" id="QES23444.1"/>
    </source>
</evidence>
<sequence length="176" mass="18301">MPRTGEIFPSHRGSVLVAWGETAACLVPWRRGKAVDGDVSTSSTAPILPVTPAPPAGPLVHDSGADTAPGVIVVDSCTSLGTTLVVHLRGEIDHCSSAPLRALLASAADHGYTGLVLDTSQVTFCDSELLAIVESWPRHGRRVRLANRSRAVQRLLAAAARAGRQPAQAPTMAATS</sequence>
<organism evidence="3 4">
    <name type="scientific">Streptomyces venezuelae</name>
    <dbReference type="NCBI Taxonomy" id="54571"/>
    <lineage>
        <taxon>Bacteria</taxon>
        <taxon>Bacillati</taxon>
        <taxon>Actinomycetota</taxon>
        <taxon>Actinomycetes</taxon>
        <taxon>Kitasatosporales</taxon>
        <taxon>Streptomycetaceae</taxon>
        <taxon>Streptomyces</taxon>
    </lineage>
</organism>